<protein>
    <submittedName>
        <fullName evidence="3">Polyketide cyclase</fullName>
    </submittedName>
</protein>
<dbReference type="Pfam" id="PF08327">
    <property type="entry name" value="AHSA1"/>
    <property type="match status" value="1"/>
</dbReference>
<evidence type="ECO:0000256" key="1">
    <source>
        <dbReference type="ARBA" id="ARBA00006817"/>
    </source>
</evidence>
<evidence type="ECO:0000313" key="3">
    <source>
        <dbReference type="EMBL" id="MVQ29703.1"/>
    </source>
</evidence>
<comment type="caution">
    <text evidence="3">The sequence shown here is derived from an EMBL/GenBank/DDBJ whole genome shotgun (WGS) entry which is preliminary data.</text>
</comment>
<comment type="similarity">
    <text evidence="1">Belongs to the AHA1 family.</text>
</comment>
<dbReference type="Proteomes" id="UP000469385">
    <property type="component" value="Unassembled WGS sequence"/>
</dbReference>
<sequence>MSAAASPDDDRALATSRNLAASPAAVFDAIRDPARLARWWGPAGFRNHFAVFEFHPGGRWQHEMEGPDGTRYPNEAVFEAVDPGCVVVRHVGPDFRLTITLAPEGGGTRLGWRQVFDDADTCRKVAAVCIPANEQNLDRLEAELASAR</sequence>
<dbReference type="AlphaFoldDB" id="A0A6N8IUU1"/>
<dbReference type="RefSeq" id="WP_157397677.1">
    <property type="nucleotide sequence ID" value="NZ_WSEL01000003.1"/>
</dbReference>
<dbReference type="EMBL" id="WSEL01000003">
    <property type="protein sequence ID" value="MVQ29703.1"/>
    <property type="molecule type" value="Genomic_DNA"/>
</dbReference>
<accession>A0A6N8IUU1</accession>
<evidence type="ECO:0000313" key="4">
    <source>
        <dbReference type="Proteomes" id="UP000469385"/>
    </source>
</evidence>
<proteinExistence type="inferred from homology"/>
<evidence type="ECO:0000259" key="2">
    <source>
        <dbReference type="Pfam" id="PF08327"/>
    </source>
</evidence>
<organism evidence="3 4">
    <name type="scientific">Ramlibacter pinisoli</name>
    <dbReference type="NCBI Taxonomy" id="2682844"/>
    <lineage>
        <taxon>Bacteria</taxon>
        <taxon>Pseudomonadati</taxon>
        <taxon>Pseudomonadota</taxon>
        <taxon>Betaproteobacteria</taxon>
        <taxon>Burkholderiales</taxon>
        <taxon>Comamonadaceae</taxon>
        <taxon>Ramlibacter</taxon>
    </lineage>
</organism>
<reference evidence="3 4" key="1">
    <citation type="submission" date="2019-12" db="EMBL/GenBank/DDBJ databases">
        <authorList>
            <person name="Huq M.A."/>
        </authorList>
    </citation>
    <scope>NUCLEOTIDE SEQUENCE [LARGE SCALE GENOMIC DNA]</scope>
    <source>
        <strain evidence="3 4">MAH-25</strain>
    </source>
</reference>
<name>A0A6N8IUU1_9BURK</name>
<dbReference type="InterPro" id="IPR023393">
    <property type="entry name" value="START-like_dom_sf"/>
</dbReference>
<dbReference type="SUPFAM" id="SSF55961">
    <property type="entry name" value="Bet v1-like"/>
    <property type="match status" value="1"/>
</dbReference>
<keyword evidence="4" id="KW-1185">Reference proteome</keyword>
<dbReference type="InterPro" id="IPR013538">
    <property type="entry name" value="ASHA1/2-like_C"/>
</dbReference>
<gene>
    <name evidence="3" type="ORF">GON04_09605</name>
</gene>
<feature type="domain" description="Activator of Hsp90 ATPase homologue 1/2-like C-terminal" evidence="2">
    <location>
        <begin position="21"/>
        <end position="144"/>
    </location>
</feature>
<dbReference type="Gene3D" id="3.30.530.20">
    <property type="match status" value="1"/>
</dbReference>